<gene>
    <name evidence="2" type="ORF">GCM10009864_24370</name>
</gene>
<protein>
    <recommendedName>
        <fullName evidence="4">Transposase</fullName>
    </recommendedName>
</protein>
<evidence type="ECO:0000313" key="2">
    <source>
        <dbReference type="EMBL" id="GAA2657244.1"/>
    </source>
</evidence>
<name>A0ABP6E4E0_9ACTN</name>
<reference evidence="3" key="1">
    <citation type="journal article" date="2019" name="Int. J. Syst. Evol. Microbiol.">
        <title>The Global Catalogue of Microorganisms (GCM) 10K type strain sequencing project: providing services to taxonomists for standard genome sequencing and annotation.</title>
        <authorList>
            <consortium name="The Broad Institute Genomics Platform"/>
            <consortium name="The Broad Institute Genome Sequencing Center for Infectious Disease"/>
            <person name="Wu L."/>
            <person name="Ma J."/>
        </authorList>
    </citation>
    <scope>NUCLEOTIDE SEQUENCE [LARGE SCALE GENOMIC DNA]</scope>
    <source>
        <strain evidence="3">JCM 16374</strain>
    </source>
</reference>
<evidence type="ECO:0000256" key="1">
    <source>
        <dbReference type="SAM" id="MobiDB-lite"/>
    </source>
</evidence>
<organism evidence="2 3">
    <name type="scientific">Streptomyces lunalinharesii</name>
    <dbReference type="NCBI Taxonomy" id="333384"/>
    <lineage>
        <taxon>Bacteria</taxon>
        <taxon>Bacillati</taxon>
        <taxon>Actinomycetota</taxon>
        <taxon>Actinomycetes</taxon>
        <taxon>Kitasatosporales</taxon>
        <taxon>Streptomycetaceae</taxon>
        <taxon>Streptomyces</taxon>
    </lineage>
</organism>
<dbReference type="Proteomes" id="UP001500994">
    <property type="component" value="Unassembled WGS sequence"/>
</dbReference>
<proteinExistence type="predicted"/>
<sequence>MARAVRCRQAVRVAERVRVREIDDDEGRQLLRIVRRGSGLVVTWRRAQMVLLSAQTMPVVKIAEVTFTSPDRVRDVIHNFHADRFDPLYPKYSGGWPRTFTLPEWREIKKIAKSKPAEHGPPFSTWSLVKLADFLVAEGVVDDISHEGLRGLLRNEGVSFQRIKTWKSSCEPDYAAKKARVEHLYAIADGEVIPEDGEPEVVLCTDEFGPLNLQPHPGRQWAERGGRRRDPGRDGGRPTPARTGSGICSPPTTWPRTGSTVTSSRRRTGRGSWSSAATCAASTRRRSGS</sequence>
<feature type="compositionally biased region" description="Basic and acidic residues" evidence="1">
    <location>
        <begin position="221"/>
        <end position="236"/>
    </location>
</feature>
<feature type="compositionally biased region" description="Low complexity" evidence="1">
    <location>
        <begin position="270"/>
        <end position="282"/>
    </location>
</feature>
<keyword evidence="3" id="KW-1185">Reference proteome</keyword>
<accession>A0ABP6E4E0</accession>
<evidence type="ECO:0000313" key="3">
    <source>
        <dbReference type="Proteomes" id="UP001500994"/>
    </source>
</evidence>
<evidence type="ECO:0008006" key="4">
    <source>
        <dbReference type="Google" id="ProtNLM"/>
    </source>
</evidence>
<feature type="region of interest" description="Disordered" evidence="1">
    <location>
        <begin position="208"/>
        <end position="289"/>
    </location>
</feature>
<comment type="caution">
    <text evidence="2">The sequence shown here is derived from an EMBL/GenBank/DDBJ whole genome shotgun (WGS) entry which is preliminary data.</text>
</comment>
<dbReference type="EMBL" id="BAAARK010000006">
    <property type="protein sequence ID" value="GAA2657244.1"/>
    <property type="molecule type" value="Genomic_DNA"/>
</dbReference>
<dbReference type="SUPFAM" id="SSF46689">
    <property type="entry name" value="Homeodomain-like"/>
    <property type="match status" value="1"/>
</dbReference>
<dbReference type="InterPro" id="IPR009057">
    <property type="entry name" value="Homeodomain-like_sf"/>
</dbReference>